<dbReference type="EMBL" id="SHKW01000001">
    <property type="protein sequence ID" value="RZU42986.1"/>
    <property type="molecule type" value="Genomic_DNA"/>
</dbReference>
<evidence type="ECO:0000313" key="3">
    <source>
        <dbReference type="Proteomes" id="UP000292958"/>
    </source>
</evidence>
<gene>
    <name evidence="2" type="ORF">BDD14_4587</name>
</gene>
<evidence type="ECO:0000313" key="2">
    <source>
        <dbReference type="EMBL" id="RZU42986.1"/>
    </source>
</evidence>
<dbReference type="Pfam" id="PF11218">
    <property type="entry name" value="DUF3011"/>
    <property type="match status" value="2"/>
</dbReference>
<dbReference type="InterPro" id="IPR021381">
    <property type="entry name" value="DUF3011"/>
</dbReference>
<dbReference type="AlphaFoldDB" id="A0A4V2G502"/>
<feature type="signal peptide" evidence="1">
    <location>
        <begin position="1"/>
        <end position="19"/>
    </location>
</feature>
<organism evidence="2 3">
    <name type="scientific">Edaphobacter modestus</name>
    <dbReference type="NCBI Taxonomy" id="388466"/>
    <lineage>
        <taxon>Bacteria</taxon>
        <taxon>Pseudomonadati</taxon>
        <taxon>Acidobacteriota</taxon>
        <taxon>Terriglobia</taxon>
        <taxon>Terriglobales</taxon>
        <taxon>Acidobacteriaceae</taxon>
        <taxon>Edaphobacter</taxon>
    </lineage>
</organism>
<name>A0A4V2G502_9BACT</name>
<keyword evidence="1" id="KW-0732">Signal</keyword>
<dbReference type="PROSITE" id="PS51257">
    <property type="entry name" value="PROKAR_LIPOPROTEIN"/>
    <property type="match status" value="1"/>
</dbReference>
<comment type="caution">
    <text evidence="2">The sequence shown here is derived from an EMBL/GenBank/DDBJ whole genome shotgun (WGS) entry which is preliminary data.</text>
</comment>
<dbReference type="OrthoDB" id="6052310at2"/>
<dbReference type="RefSeq" id="WP_130421205.1">
    <property type="nucleotide sequence ID" value="NZ_SHKW01000001.1"/>
</dbReference>
<evidence type="ECO:0000256" key="1">
    <source>
        <dbReference type="SAM" id="SignalP"/>
    </source>
</evidence>
<accession>A0A4V2G502</accession>
<feature type="chain" id="PRO_5020235407" evidence="1">
    <location>
        <begin position="20"/>
        <end position="241"/>
    </location>
</feature>
<proteinExistence type="predicted"/>
<keyword evidence="3" id="KW-1185">Reference proteome</keyword>
<sequence length="241" mass="25507">MILKIRLLPLIFLSLLACAVFVKPPSAHGQSIYCASDDGKRNYCSANTRGGVEMTKQRSGSACIQGQTWGWDNRGIWVDRGCRAEFITRGGNGGGNGNNGGGQSVTCSSDDGRRHSCSMDTRGGVRLTRQISGSSCVQGQTWGYDNGGVWVDRGCRAEFVAGRGGSWNGGGNNGGGGGQTFTCSSDNGGRNYCSIPGGGNPNNVIMSRQISGSACIQGQTWGTDRRGLWVDRGCRAEFRTR</sequence>
<protein>
    <submittedName>
        <fullName evidence="2">DUF3011 family protein</fullName>
    </submittedName>
</protein>
<reference evidence="2 3" key="1">
    <citation type="submission" date="2019-02" db="EMBL/GenBank/DDBJ databases">
        <title>Genomic Encyclopedia of Archaeal and Bacterial Type Strains, Phase II (KMG-II): from individual species to whole genera.</title>
        <authorList>
            <person name="Goeker M."/>
        </authorList>
    </citation>
    <scope>NUCLEOTIDE SEQUENCE [LARGE SCALE GENOMIC DNA]</scope>
    <source>
        <strain evidence="2 3">DSM 18101</strain>
    </source>
</reference>
<dbReference type="Proteomes" id="UP000292958">
    <property type="component" value="Unassembled WGS sequence"/>
</dbReference>